<dbReference type="Pfam" id="PF00990">
    <property type="entry name" value="GGDEF"/>
    <property type="match status" value="1"/>
</dbReference>
<dbReference type="GO" id="GO:0071111">
    <property type="term" value="F:cyclic-guanylate-specific phosphodiesterase activity"/>
    <property type="evidence" value="ECO:0007669"/>
    <property type="project" value="InterPro"/>
</dbReference>
<evidence type="ECO:0000259" key="1">
    <source>
        <dbReference type="PROSITE" id="PS50887"/>
    </source>
</evidence>
<accession>A0AA41QAL5</accession>
<proteinExistence type="predicted"/>
<dbReference type="SUPFAM" id="SSF55073">
    <property type="entry name" value="Nucleotide cyclase"/>
    <property type="match status" value="1"/>
</dbReference>
<dbReference type="GO" id="GO:0052621">
    <property type="term" value="F:diguanylate cyclase activity"/>
    <property type="evidence" value="ECO:0007669"/>
    <property type="project" value="UniProtKB-EC"/>
</dbReference>
<dbReference type="PANTHER" id="PTHR33121">
    <property type="entry name" value="CYCLIC DI-GMP PHOSPHODIESTERASE PDEF"/>
    <property type="match status" value="1"/>
</dbReference>
<name>A0AA41QAL5_9MICO</name>
<dbReference type="InterPro" id="IPR043128">
    <property type="entry name" value="Rev_trsase/Diguanyl_cyclase"/>
</dbReference>
<dbReference type="PROSITE" id="PS50887">
    <property type="entry name" value="GGDEF"/>
    <property type="match status" value="1"/>
</dbReference>
<gene>
    <name evidence="2" type="ORF">L1785_02955</name>
</gene>
<dbReference type="InterPro" id="IPR029787">
    <property type="entry name" value="Nucleotide_cyclase"/>
</dbReference>
<comment type="caution">
    <text evidence="2">The sequence shown here is derived from an EMBL/GenBank/DDBJ whole genome shotgun (WGS) entry which is preliminary data.</text>
</comment>
<keyword evidence="3" id="KW-1185">Reference proteome</keyword>
<dbReference type="InterPro" id="IPR000160">
    <property type="entry name" value="GGDEF_dom"/>
</dbReference>
<dbReference type="PANTHER" id="PTHR33121:SF79">
    <property type="entry name" value="CYCLIC DI-GMP PHOSPHODIESTERASE PDED-RELATED"/>
    <property type="match status" value="1"/>
</dbReference>
<dbReference type="NCBIfam" id="TIGR00254">
    <property type="entry name" value="GGDEF"/>
    <property type="match status" value="1"/>
</dbReference>
<evidence type="ECO:0000313" key="2">
    <source>
        <dbReference type="EMBL" id="MCF4119929.1"/>
    </source>
</evidence>
<dbReference type="RefSeq" id="WP_236087643.1">
    <property type="nucleotide sequence ID" value="NZ_JAKGSG010000011.1"/>
</dbReference>
<organism evidence="2 3">
    <name type="scientific">Antribacter soli</name>
    <dbReference type="NCBI Taxonomy" id="2910976"/>
    <lineage>
        <taxon>Bacteria</taxon>
        <taxon>Bacillati</taxon>
        <taxon>Actinomycetota</taxon>
        <taxon>Actinomycetes</taxon>
        <taxon>Micrococcales</taxon>
        <taxon>Promicromonosporaceae</taxon>
        <taxon>Antribacter</taxon>
    </lineage>
</organism>
<dbReference type="AlphaFoldDB" id="A0AA41QAL5"/>
<dbReference type="Proteomes" id="UP001165405">
    <property type="component" value="Unassembled WGS sequence"/>
</dbReference>
<dbReference type="InterPro" id="IPR050706">
    <property type="entry name" value="Cyclic-di-GMP_PDE-like"/>
</dbReference>
<evidence type="ECO:0000313" key="3">
    <source>
        <dbReference type="Proteomes" id="UP001165405"/>
    </source>
</evidence>
<keyword evidence="2" id="KW-0808">Transferase</keyword>
<protein>
    <submittedName>
        <fullName evidence="2">Diguanylate cyclase</fullName>
        <ecNumber evidence="2">2.7.7.65</ecNumber>
    </submittedName>
</protein>
<dbReference type="EMBL" id="JAKGSG010000011">
    <property type="protein sequence ID" value="MCF4119929.1"/>
    <property type="molecule type" value="Genomic_DNA"/>
</dbReference>
<keyword evidence="2" id="KW-0548">Nucleotidyltransferase</keyword>
<sequence length="315" mass="33796">MHDELAQVAQHTAARGRQLAGVVADLARPVLVVGSLMPVGELEVMFRSPELACVAVQEEEGQNRLGLVTRAHFTGALTGRLGYGRAVLERRPVTVVTDWSPLVVDAQASVADVATRSMERVGEHRYDDVLVHGTRWASASTADLMRALVGALAQRSTHDPLTLLQIRSTTWHSLTRRCALVGNGRTRVAIVLLDVRGMADLNARYGQAVGDSVLAELAARLTATLPQGCEAGRVDGNRFAVLATIPPADDIQAAATADWLRRHLVDSLAQPSGDVPPSAWPTLHSSVVWSVTGAADPDEMVREAEARLKQTPARI</sequence>
<dbReference type="SMART" id="SM00267">
    <property type="entry name" value="GGDEF"/>
    <property type="match status" value="1"/>
</dbReference>
<dbReference type="EC" id="2.7.7.65" evidence="2"/>
<dbReference type="Gene3D" id="3.30.70.270">
    <property type="match status" value="1"/>
</dbReference>
<reference evidence="2" key="1">
    <citation type="submission" date="2022-01" db="EMBL/GenBank/DDBJ databases">
        <title>Antribacter sp. nov., isolated from Guizhou of China.</title>
        <authorList>
            <person name="Chengliang C."/>
            <person name="Ya Z."/>
        </authorList>
    </citation>
    <scope>NUCLEOTIDE SEQUENCE</scope>
    <source>
        <strain evidence="2">KLBMP 9083</strain>
    </source>
</reference>
<feature type="domain" description="GGDEF" evidence="1">
    <location>
        <begin position="186"/>
        <end position="315"/>
    </location>
</feature>